<feature type="domain" description="C2H2-type" evidence="10">
    <location>
        <begin position="408"/>
        <end position="438"/>
    </location>
</feature>
<dbReference type="GO" id="GO:0006357">
    <property type="term" value="P:regulation of transcription by RNA polymerase II"/>
    <property type="evidence" value="ECO:0007669"/>
    <property type="project" value="TreeGrafter"/>
</dbReference>
<sequence>MADSAIELQVRSGGVWVHHYKRRLFKCSVNGCKRRLKTRDYMSRHQLKAHPECMPWIECPHTDCQYKCKVRADMCRHTESRHQTKYPLNTNHGNRRSADGLFECNAEGCAKRYQSFNGIYHHKQTHKNEHWVCDVGDCSHTFKTRHCLLQHRKRCHLTNPLLKCSLNGCQKRFKRNGDLTQHQKRRHPEALPAVPWIECSHIGCQYRTKSKKYMTVHEMDHNCHEINETMGGSVDENDVKREDKPNTSESIDRQYVCYWKDCGKRFSNATSLHRHSQLHRGLTYRCDIGNCKAVFACSAYLRQHKSRTDHSHCVDIGSDETIDTSNERTGMQSDTTVSQSGSDVKTDTKTDVKNVLKIESKFSESMDSKPKHELKVYVSLNTSDQSVSQTVSHQMVGQTPDPSADKRFKCWLNECQQTFKQKRSLTEHQRRVHPNELPDIPWLECLDTGCQYKTKCKRSMSKHTTLHLRCDRSVVEPTAGSVADSGVNRGQESQVIQSMDSNRAINTGPVVGNAGNVCNQSTVQYRPTVPTISSHPNTSSYTIALESQMQSLSAPTATYLCDREGCRNDYTNNQMLYQMNHSMDTPFKCSHNGCNETFKCKESLNEHQLSGHPIDLSDIPWIVCQHPSCPFWTKSQADMNNHMTCHLVQTYASPPVPESVGSPPDQLFVCEYSGCTAAYQTQWALDRHKICMHFDQHRDLSDCTVMFGSNQAQTYAPEEWDYTSVLNIDNTTQQTTGHSMDSLFDEFNQSVNSDPYLGEQQRERPSNEVTIIPWYECPQRGCQYRSSDEQSMRVHMSAHSTDTTAYQSPSVQGFSDGITDIDSSVETMAGSVDENDGNYESDCQLYEPMDSNPASVVSNVDQVLGCDVNDGDYGECKPSLAQNTPALTDECYATTVSQSVVSDSSPVDTTPYLCDREGCRTAYKSNYLIYELNHPLEGLFQCSLNGCQESYRCKEYLSDHQRDRHSNEVRPHRKEVSGFVCQHQGCHYKTNNEQSMRQHMNRHIYDNIWVPMNQIWR</sequence>
<dbReference type="InterPro" id="IPR013087">
    <property type="entry name" value="Znf_C2H2_type"/>
</dbReference>
<feature type="domain" description="C2H2-type" evidence="10">
    <location>
        <begin position="102"/>
        <end position="131"/>
    </location>
</feature>
<protein>
    <recommendedName>
        <fullName evidence="10">C2H2-type domain-containing protein</fullName>
    </recommendedName>
</protein>
<evidence type="ECO:0000259" key="10">
    <source>
        <dbReference type="PROSITE" id="PS50157"/>
    </source>
</evidence>
<organism evidence="11">
    <name type="scientific">Oppiella nova</name>
    <dbReference type="NCBI Taxonomy" id="334625"/>
    <lineage>
        <taxon>Eukaryota</taxon>
        <taxon>Metazoa</taxon>
        <taxon>Ecdysozoa</taxon>
        <taxon>Arthropoda</taxon>
        <taxon>Chelicerata</taxon>
        <taxon>Arachnida</taxon>
        <taxon>Acari</taxon>
        <taxon>Acariformes</taxon>
        <taxon>Sarcoptiformes</taxon>
        <taxon>Oribatida</taxon>
        <taxon>Brachypylina</taxon>
        <taxon>Oppioidea</taxon>
        <taxon>Oppiidae</taxon>
        <taxon>Oppiella</taxon>
    </lineage>
</organism>
<keyword evidence="12" id="KW-1185">Reference proteome</keyword>
<comment type="subcellular location">
    <subcellularLocation>
        <location evidence="1">Nucleus</location>
    </subcellularLocation>
</comment>
<evidence type="ECO:0000256" key="1">
    <source>
        <dbReference type="ARBA" id="ARBA00004123"/>
    </source>
</evidence>
<dbReference type="GO" id="GO:0005634">
    <property type="term" value="C:nucleus"/>
    <property type="evidence" value="ECO:0007669"/>
    <property type="project" value="UniProtKB-SubCell"/>
</dbReference>
<accession>A0A7R9QTF3</accession>
<dbReference type="PROSITE" id="PS00028">
    <property type="entry name" value="ZINC_FINGER_C2H2_1"/>
    <property type="match status" value="11"/>
</dbReference>
<evidence type="ECO:0000256" key="6">
    <source>
        <dbReference type="ARBA" id="ARBA00023163"/>
    </source>
</evidence>
<keyword evidence="3 8" id="KW-0863">Zinc-finger</keyword>
<feature type="domain" description="C2H2-type" evidence="10">
    <location>
        <begin position="940"/>
        <end position="970"/>
    </location>
</feature>
<feature type="domain" description="C2H2-type" evidence="10">
    <location>
        <begin position="587"/>
        <end position="612"/>
    </location>
</feature>
<dbReference type="SUPFAM" id="SSF57667">
    <property type="entry name" value="beta-beta-alpha zinc fingers"/>
    <property type="match status" value="2"/>
</dbReference>
<keyword evidence="5" id="KW-0805">Transcription regulation</keyword>
<feature type="domain" description="C2H2-type" evidence="10">
    <location>
        <begin position="25"/>
        <end position="55"/>
    </location>
</feature>
<keyword evidence="6" id="KW-0804">Transcription</keyword>
<dbReference type="InterPro" id="IPR051061">
    <property type="entry name" value="Zinc_finger_trans_reg"/>
</dbReference>
<dbReference type="PANTHER" id="PTHR46179:SF13">
    <property type="entry name" value="C2H2-TYPE DOMAIN-CONTAINING PROTEIN"/>
    <property type="match status" value="1"/>
</dbReference>
<feature type="compositionally biased region" description="Polar residues" evidence="9">
    <location>
        <begin position="324"/>
        <end position="343"/>
    </location>
</feature>
<keyword evidence="4" id="KW-0862">Zinc</keyword>
<feature type="domain" description="C2H2-type" evidence="10">
    <location>
        <begin position="162"/>
        <end position="192"/>
    </location>
</feature>
<feature type="domain" description="C2H2-type" evidence="10">
    <location>
        <begin position="131"/>
        <end position="156"/>
    </location>
</feature>
<evidence type="ECO:0000313" key="11">
    <source>
        <dbReference type="EMBL" id="CAD7657848.1"/>
    </source>
</evidence>
<dbReference type="GO" id="GO:0008270">
    <property type="term" value="F:zinc ion binding"/>
    <property type="evidence" value="ECO:0007669"/>
    <property type="project" value="UniProtKB-KW"/>
</dbReference>
<dbReference type="InterPro" id="IPR036236">
    <property type="entry name" value="Znf_C2H2_sf"/>
</dbReference>
<reference evidence="11" key="1">
    <citation type="submission" date="2020-11" db="EMBL/GenBank/DDBJ databases">
        <authorList>
            <person name="Tran Van P."/>
        </authorList>
    </citation>
    <scope>NUCLEOTIDE SEQUENCE</scope>
</reference>
<evidence type="ECO:0000256" key="2">
    <source>
        <dbReference type="ARBA" id="ARBA00022723"/>
    </source>
</evidence>
<dbReference type="OrthoDB" id="8922241at2759"/>
<evidence type="ECO:0000256" key="9">
    <source>
        <dbReference type="SAM" id="MobiDB-lite"/>
    </source>
</evidence>
<name>A0A7R9QTF3_9ACAR</name>
<feature type="domain" description="C2H2-type" evidence="10">
    <location>
        <begin position="255"/>
        <end position="284"/>
    </location>
</feature>
<evidence type="ECO:0000256" key="8">
    <source>
        <dbReference type="PROSITE-ProRule" id="PRU00042"/>
    </source>
</evidence>
<feature type="region of interest" description="Disordered" evidence="9">
    <location>
        <begin position="324"/>
        <end position="348"/>
    </location>
</feature>
<dbReference type="PROSITE" id="PS50157">
    <property type="entry name" value="ZINC_FINGER_C2H2_2"/>
    <property type="match status" value="8"/>
</dbReference>
<dbReference type="Gene3D" id="3.30.160.60">
    <property type="entry name" value="Classic Zinc Finger"/>
    <property type="match status" value="4"/>
</dbReference>
<keyword evidence="7" id="KW-0539">Nucleus</keyword>
<evidence type="ECO:0000313" key="12">
    <source>
        <dbReference type="Proteomes" id="UP000728032"/>
    </source>
</evidence>
<proteinExistence type="predicted"/>
<evidence type="ECO:0000256" key="4">
    <source>
        <dbReference type="ARBA" id="ARBA00022833"/>
    </source>
</evidence>
<keyword evidence="2" id="KW-0479">Metal-binding</keyword>
<gene>
    <name evidence="11" type="ORF">ONB1V03_LOCUS14473</name>
</gene>
<dbReference type="Proteomes" id="UP000728032">
    <property type="component" value="Unassembled WGS sequence"/>
</dbReference>
<evidence type="ECO:0000256" key="3">
    <source>
        <dbReference type="ARBA" id="ARBA00022771"/>
    </source>
</evidence>
<dbReference type="EMBL" id="CAJPVJ010013792">
    <property type="protein sequence ID" value="CAG2175034.1"/>
    <property type="molecule type" value="Genomic_DNA"/>
</dbReference>
<dbReference type="SMART" id="SM00355">
    <property type="entry name" value="ZnF_C2H2"/>
    <property type="match status" value="16"/>
</dbReference>
<dbReference type="AlphaFoldDB" id="A0A7R9QTF3"/>
<dbReference type="PANTHER" id="PTHR46179">
    <property type="entry name" value="ZINC FINGER PROTEIN"/>
    <property type="match status" value="1"/>
</dbReference>
<evidence type="ECO:0000256" key="7">
    <source>
        <dbReference type="ARBA" id="ARBA00023242"/>
    </source>
</evidence>
<evidence type="ECO:0000256" key="5">
    <source>
        <dbReference type="ARBA" id="ARBA00023015"/>
    </source>
</evidence>
<dbReference type="EMBL" id="OC928617">
    <property type="protein sequence ID" value="CAD7657848.1"/>
    <property type="molecule type" value="Genomic_DNA"/>
</dbReference>